<evidence type="ECO:0000313" key="3">
    <source>
        <dbReference type="Proteomes" id="UP000004371"/>
    </source>
</evidence>
<dbReference type="EMBL" id="AEVS01000077">
    <property type="protein sequence ID" value="EGA64829.1"/>
    <property type="molecule type" value="Genomic_DNA"/>
</dbReference>
<keyword evidence="1" id="KW-0732">Signal</keyword>
<feature type="signal peptide" evidence="1">
    <location>
        <begin position="1"/>
        <end position="21"/>
    </location>
</feature>
<dbReference type="AlphaFoldDB" id="E8LWS8"/>
<comment type="caution">
    <text evidence="2">The sequence shown here is derived from an EMBL/GenBank/DDBJ whole genome shotgun (WGS) entry which is preliminary data.</text>
</comment>
<dbReference type="STRING" id="945543.VIBR0546_17403"/>
<dbReference type="eggNOG" id="ENOG5032G8R">
    <property type="taxonomic scope" value="Bacteria"/>
</dbReference>
<name>E8LWS8_9VIBR</name>
<accession>E8LWS8</accession>
<protein>
    <submittedName>
        <fullName evidence="2">Uncharacterized protein</fullName>
    </submittedName>
</protein>
<feature type="chain" id="PRO_5003224505" evidence="1">
    <location>
        <begin position="22"/>
        <end position="112"/>
    </location>
</feature>
<evidence type="ECO:0000313" key="2">
    <source>
        <dbReference type="EMBL" id="EGA64829.1"/>
    </source>
</evidence>
<sequence>MLSKYRVISAALILFSASASADDLFAKSIEIHNDIMSSMNSTHKKNFVPGDQGYYYDDCQEATSRPFGDNGLTSGYGSTDCYVKEFDGGNVKSYFKSSPNGSYSSGFSWTFE</sequence>
<dbReference type="RefSeq" id="WP_006880307.1">
    <property type="nucleotide sequence ID" value="NZ_AEVS01000077.1"/>
</dbReference>
<keyword evidence="3" id="KW-1185">Reference proteome</keyword>
<dbReference type="OrthoDB" id="5906280at2"/>
<reference evidence="2 3" key="1">
    <citation type="journal article" date="2012" name="Int. J. Syst. Evol. Microbiol.">
        <title>Vibrio caribbeanicus sp. nov., isolated from the marine sponge Scleritoderma cyanea.</title>
        <authorList>
            <person name="Hoffmann M."/>
            <person name="Monday S.R."/>
            <person name="Allard M.W."/>
            <person name="Strain E.A."/>
            <person name="Whittaker P."/>
            <person name="Naum M."/>
            <person name="McCarthy P.J."/>
            <person name="Lopez J.V."/>
            <person name="Fischer M."/>
            <person name="Brown E.W."/>
        </authorList>
    </citation>
    <scope>NUCLEOTIDE SEQUENCE [LARGE SCALE GENOMIC DNA]</scope>
    <source>
        <strain evidence="2 3">LMG 20546</strain>
    </source>
</reference>
<gene>
    <name evidence="2" type="ORF">VIBR0546_17403</name>
</gene>
<dbReference type="Proteomes" id="UP000004371">
    <property type="component" value="Unassembled WGS sequence"/>
</dbReference>
<evidence type="ECO:0000256" key="1">
    <source>
        <dbReference type="SAM" id="SignalP"/>
    </source>
</evidence>
<organism evidence="2 3">
    <name type="scientific">Vibrio brasiliensis LMG 20546</name>
    <dbReference type="NCBI Taxonomy" id="945543"/>
    <lineage>
        <taxon>Bacteria</taxon>
        <taxon>Pseudomonadati</taxon>
        <taxon>Pseudomonadota</taxon>
        <taxon>Gammaproteobacteria</taxon>
        <taxon>Vibrionales</taxon>
        <taxon>Vibrionaceae</taxon>
        <taxon>Vibrio</taxon>
        <taxon>Vibrio oreintalis group</taxon>
    </lineage>
</organism>
<proteinExistence type="predicted"/>